<feature type="transmembrane region" description="Helical" evidence="1">
    <location>
        <begin position="34"/>
        <end position="51"/>
    </location>
</feature>
<evidence type="ECO:0000256" key="1">
    <source>
        <dbReference type="SAM" id="Phobius"/>
    </source>
</evidence>
<dbReference type="Proteomes" id="UP001589647">
    <property type="component" value="Unassembled WGS sequence"/>
</dbReference>
<evidence type="ECO:0000313" key="2">
    <source>
        <dbReference type="EMBL" id="MFB9203829.1"/>
    </source>
</evidence>
<comment type="caution">
    <text evidence="2">The sequence shown here is derived from an EMBL/GenBank/DDBJ whole genome shotgun (WGS) entry which is preliminary data.</text>
</comment>
<gene>
    <name evidence="2" type="ORF">ACFFV7_21740</name>
</gene>
<proteinExistence type="predicted"/>
<accession>A0ABV5IH10</accession>
<keyword evidence="1" id="KW-0812">Transmembrane</keyword>
<reference evidence="2 3" key="1">
    <citation type="submission" date="2024-09" db="EMBL/GenBank/DDBJ databases">
        <authorList>
            <person name="Sun Q."/>
            <person name="Mori K."/>
        </authorList>
    </citation>
    <scope>NUCLEOTIDE SEQUENCE [LARGE SCALE GENOMIC DNA]</scope>
    <source>
        <strain evidence="2 3">CCM 3426</strain>
    </source>
</reference>
<keyword evidence="1" id="KW-1133">Transmembrane helix</keyword>
<dbReference type="EMBL" id="JBHMEI010000015">
    <property type="protein sequence ID" value="MFB9203829.1"/>
    <property type="molecule type" value="Genomic_DNA"/>
</dbReference>
<name>A0ABV5IH10_9ACTN</name>
<dbReference type="PROSITE" id="PS51257">
    <property type="entry name" value="PROKAR_LIPOPROTEIN"/>
    <property type="match status" value="1"/>
</dbReference>
<keyword evidence="3" id="KW-1185">Reference proteome</keyword>
<feature type="transmembrane region" description="Helical" evidence="1">
    <location>
        <begin position="87"/>
        <end position="105"/>
    </location>
</feature>
<dbReference type="RefSeq" id="WP_189649132.1">
    <property type="nucleotide sequence ID" value="NZ_BMRC01000009.1"/>
</dbReference>
<protein>
    <submittedName>
        <fullName evidence="2">Uncharacterized protein</fullName>
    </submittedName>
</protein>
<keyword evidence="1" id="KW-0472">Membrane</keyword>
<sequence length="129" mass="13273">MRTSRPLEFLIVGGFVLSVSACAAVSLVLPGDAVTLRVVVMGAVVPIYSFWSRSAVAGPATAVMSWFFATGFLVNGAGELTFASADVVRALVFLALGFAGGLPVLSRSRAGSLFGPVRTGTASMSRQNS</sequence>
<evidence type="ECO:0000313" key="3">
    <source>
        <dbReference type="Proteomes" id="UP001589647"/>
    </source>
</evidence>
<organism evidence="2 3">
    <name type="scientific">Nonomuraea spiralis</name>
    <dbReference type="NCBI Taxonomy" id="46182"/>
    <lineage>
        <taxon>Bacteria</taxon>
        <taxon>Bacillati</taxon>
        <taxon>Actinomycetota</taxon>
        <taxon>Actinomycetes</taxon>
        <taxon>Streptosporangiales</taxon>
        <taxon>Streptosporangiaceae</taxon>
        <taxon>Nonomuraea</taxon>
    </lineage>
</organism>
<feature type="transmembrane region" description="Helical" evidence="1">
    <location>
        <begin position="56"/>
        <end position="75"/>
    </location>
</feature>
<feature type="transmembrane region" description="Helical" evidence="1">
    <location>
        <begin position="7"/>
        <end position="28"/>
    </location>
</feature>